<name>A0AAW1Q4F0_9CHLO</name>
<evidence type="ECO:0000256" key="3">
    <source>
        <dbReference type="ARBA" id="ARBA00022741"/>
    </source>
</evidence>
<dbReference type="EMBL" id="JALJOR010000005">
    <property type="protein sequence ID" value="KAK9816726.1"/>
    <property type="molecule type" value="Genomic_DNA"/>
</dbReference>
<dbReference type="EC" id="6.2.1.3" evidence="6 7"/>
<dbReference type="InterPro" id="IPR045311">
    <property type="entry name" value="LC-FACS_euk"/>
</dbReference>
<dbReference type="GO" id="GO:0005783">
    <property type="term" value="C:endoplasmic reticulum"/>
    <property type="evidence" value="ECO:0007669"/>
    <property type="project" value="TreeGrafter"/>
</dbReference>
<keyword evidence="5 7" id="KW-0067">ATP-binding</keyword>
<dbReference type="PANTHER" id="PTHR43272">
    <property type="entry name" value="LONG-CHAIN-FATTY-ACID--COA LIGASE"/>
    <property type="match status" value="1"/>
</dbReference>
<dbReference type="InterPro" id="IPR042099">
    <property type="entry name" value="ANL_N_sf"/>
</dbReference>
<dbReference type="CDD" id="cd05927">
    <property type="entry name" value="LC-FACS_euk"/>
    <property type="match status" value="1"/>
</dbReference>
<keyword evidence="2 7" id="KW-0436">Ligase</keyword>
<dbReference type="PANTHER" id="PTHR43272:SF3">
    <property type="entry name" value="LONG CHAIN ACYL-COA SYNTHETASE 4"/>
    <property type="match status" value="1"/>
</dbReference>
<evidence type="ECO:0000256" key="7">
    <source>
        <dbReference type="RuleBase" id="RU369030"/>
    </source>
</evidence>
<evidence type="ECO:0000256" key="5">
    <source>
        <dbReference type="ARBA" id="ARBA00022840"/>
    </source>
</evidence>
<gene>
    <name evidence="9" type="ORF">WJX72_004272</name>
</gene>
<reference evidence="9 10" key="1">
    <citation type="journal article" date="2024" name="Nat. Commun.">
        <title>Phylogenomics reveals the evolutionary origins of lichenization in chlorophyte algae.</title>
        <authorList>
            <person name="Puginier C."/>
            <person name="Libourel C."/>
            <person name="Otte J."/>
            <person name="Skaloud P."/>
            <person name="Haon M."/>
            <person name="Grisel S."/>
            <person name="Petersen M."/>
            <person name="Berrin J.G."/>
            <person name="Delaux P.M."/>
            <person name="Dal Grande F."/>
            <person name="Keller J."/>
        </authorList>
    </citation>
    <scope>NUCLEOTIDE SEQUENCE [LARGE SCALE GENOMIC DNA]</scope>
    <source>
        <strain evidence="9 10">SAG 2043</strain>
    </source>
</reference>
<dbReference type="Proteomes" id="UP001489004">
    <property type="component" value="Unassembled WGS sequence"/>
</dbReference>
<evidence type="ECO:0000256" key="6">
    <source>
        <dbReference type="ARBA" id="ARBA00026121"/>
    </source>
</evidence>
<dbReference type="SUPFAM" id="SSF56801">
    <property type="entry name" value="Acetyl-CoA synthetase-like"/>
    <property type="match status" value="1"/>
</dbReference>
<comment type="similarity">
    <text evidence="1 7">Belongs to the ATP-dependent AMP-binding enzyme family.</text>
</comment>
<dbReference type="GO" id="GO:0005524">
    <property type="term" value="F:ATP binding"/>
    <property type="evidence" value="ECO:0007669"/>
    <property type="project" value="UniProtKB-KW"/>
</dbReference>
<keyword evidence="4 7" id="KW-0276">Fatty acid metabolism</keyword>
<dbReference type="InterPro" id="IPR020845">
    <property type="entry name" value="AMP-binding_CS"/>
</dbReference>
<comment type="catalytic activity">
    <reaction evidence="7">
        <text>a long-chain fatty acid + ATP + CoA = a long-chain fatty acyl-CoA + AMP + diphosphate</text>
        <dbReference type="Rhea" id="RHEA:15421"/>
        <dbReference type="ChEBI" id="CHEBI:30616"/>
        <dbReference type="ChEBI" id="CHEBI:33019"/>
        <dbReference type="ChEBI" id="CHEBI:57287"/>
        <dbReference type="ChEBI" id="CHEBI:57560"/>
        <dbReference type="ChEBI" id="CHEBI:83139"/>
        <dbReference type="ChEBI" id="CHEBI:456215"/>
        <dbReference type="EC" id="6.2.1.3"/>
    </reaction>
</comment>
<evidence type="ECO:0000313" key="9">
    <source>
        <dbReference type="EMBL" id="KAK9816726.1"/>
    </source>
</evidence>
<keyword evidence="7" id="KW-0443">Lipid metabolism</keyword>
<comment type="function">
    <text evidence="7">Catalyzes the conversion of long-chain fatty acids to their active form acyl-CoAs for both synthesis of cellular lipids, and degradation via beta-oxidation.</text>
</comment>
<organism evidence="9 10">
    <name type="scientific">[Myrmecia] bisecta</name>
    <dbReference type="NCBI Taxonomy" id="41462"/>
    <lineage>
        <taxon>Eukaryota</taxon>
        <taxon>Viridiplantae</taxon>
        <taxon>Chlorophyta</taxon>
        <taxon>core chlorophytes</taxon>
        <taxon>Trebouxiophyceae</taxon>
        <taxon>Trebouxiales</taxon>
        <taxon>Trebouxiaceae</taxon>
        <taxon>Myrmecia</taxon>
    </lineage>
</organism>
<dbReference type="GO" id="GO:0016020">
    <property type="term" value="C:membrane"/>
    <property type="evidence" value="ECO:0007669"/>
    <property type="project" value="TreeGrafter"/>
</dbReference>
<feature type="domain" description="AMP-dependent synthetase/ligase" evidence="8">
    <location>
        <begin position="47"/>
        <end position="468"/>
    </location>
</feature>
<dbReference type="AlphaFoldDB" id="A0AAW1Q4F0"/>
<dbReference type="GO" id="GO:0004467">
    <property type="term" value="F:long-chain fatty acid-CoA ligase activity"/>
    <property type="evidence" value="ECO:0007669"/>
    <property type="project" value="UniProtKB-EC"/>
</dbReference>
<dbReference type="Gene3D" id="3.40.50.12780">
    <property type="entry name" value="N-terminal domain of ligase-like"/>
    <property type="match status" value="1"/>
</dbReference>
<accession>A0AAW1Q4F0</accession>
<evidence type="ECO:0000256" key="2">
    <source>
        <dbReference type="ARBA" id="ARBA00022598"/>
    </source>
</evidence>
<evidence type="ECO:0000256" key="1">
    <source>
        <dbReference type="ARBA" id="ARBA00006432"/>
    </source>
</evidence>
<dbReference type="Pfam" id="PF00501">
    <property type="entry name" value="AMP-binding"/>
    <property type="match status" value="1"/>
</dbReference>
<keyword evidence="3 7" id="KW-0547">Nucleotide-binding</keyword>
<proteinExistence type="inferred from homology"/>
<protein>
    <recommendedName>
        <fullName evidence="6 7">Long-chain-fatty-acid--CoA ligase</fullName>
        <ecNumber evidence="6 7">6.2.1.3</ecNumber>
    </recommendedName>
</protein>
<evidence type="ECO:0000256" key="4">
    <source>
        <dbReference type="ARBA" id="ARBA00022832"/>
    </source>
</evidence>
<sequence>MKSLVVKVAAGRPGKKDVPEVGPTYRNIEAKDGFLALQGISSLWELFESSVKRFPGSQCLGSRPGPDATFEWLTYQQVMDRVAAVASALHKLPKNSTVGIYANNSPEWIIAMQACNRMSLVCVPLYDSLGEDAVEYIVNHSETTVVFVASNKLPTLVAALPSCPRVTTVVFWGDAAEVKLPTNGSVAFQSFADFIRKGEAAPAPARPPAGEDLCTIMYTSGTTGVPKGVMLTHGNILRVVAAVSAHADAYIKPGDVYLSFLPLAHIFDRSCADTYLSRGASIGYWQGNVKLLMSDIAALRPTGFFGVPRVFDRIYDSVMQRIQAGSPLKRAVFQACFCWKRMWMSLGWAQDQASPLADALVFNKIKAALGGRCQFLFSGAAPLAAHVEEFLRVALCTRAVQGFGLTETCAGSFLAPLDDYSHLGYCGAPLPCIEVRLEAVPEMRYSPSGRPARGELCLRGPSVFQGYFKQPDLTKDVFDSDGFFHTGDIAELRGDGSMKIIDRRKNFFKLSQGEYVAAEKIEGVVKSASCVDQVWVYGSSFESCLVAVVVPNEAALTAWAKASGRPHTDFKVLCDSDAAQQYVLDEMTAVSRAARLKGFEMVKAVHLDAELFSIEKELLTPTFKLKRPQLYARYKKDVHQMYAGLRHARQ</sequence>
<dbReference type="PROSITE" id="PS00455">
    <property type="entry name" value="AMP_BINDING"/>
    <property type="match status" value="1"/>
</dbReference>
<evidence type="ECO:0000259" key="8">
    <source>
        <dbReference type="Pfam" id="PF00501"/>
    </source>
</evidence>
<keyword evidence="10" id="KW-1185">Reference proteome</keyword>
<comment type="caution">
    <text evidence="9">The sequence shown here is derived from an EMBL/GenBank/DDBJ whole genome shotgun (WGS) entry which is preliminary data.</text>
</comment>
<dbReference type="InterPro" id="IPR000873">
    <property type="entry name" value="AMP-dep_synth/lig_dom"/>
</dbReference>
<evidence type="ECO:0000313" key="10">
    <source>
        <dbReference type="Proteomes" id="UP001489004"/>
    </source>
</evidence>